<proteinExistence type="inferred from homology"/>
<feature type="binding site" evidence="8">
    <location>
        <position position="484"/>
    </location>
    <ligand>
        <name>ATP</name>
        <dbReference type="ChEBI" id="CHEBI:30616"/>
    </ligand>
</feature>
<dbReference type="Gene3D" id="2.40.50.140">
    <property type="entry name" value="Nucleic acid-binding proteins"/>
    <property type="match status" value="1"/>
</dbReference>
<comment type="caution">
    <text evidence="10">The sequence shown here is derived from an EMBL/GenBank/DDBJ whole genome shotgun (WGS) entry which is preliminary data.</text>
</comment>
<dbReference type="RefSeq" id="WP_064467730.1">
    <property type="nucleotide sequence ID" value="NZ_LDJR01000027.1"/>
</dbReference>
<feature type="binding site" evidence="8">
    <location>
        <position position="450"/>
    </location>
    <ligand>
        <name>L-aspartate</name>
        <dbReference type="ChEBI" id="CHEBI:29991"/>
    </ligand>
</feature>
<dbReference type="PANTHER" id="PTHR22594:SF5">
    <property type="entry name" value="ASPARTATE--TRNA LIGASE, MITOCHONDRIAL"/>
    <property type="match status" value="1"/>
</dbReference>
<feature type="binding site" evidence="8">
    <location>
        <position position="222"/>
    </location>
    <ligand>
        <name>L-aspartate</name>
        <dbReference type="ChEBI" id="CHEBI:29991"/>
    </ligand>
</feature>
<dbReference type="SUPFAM" id="SSF55261">
    <property type="entry name" value="GAD domain-like"/>
    <property type="match status" value="1"/>
</dbReference>
<evidence type="ECO:0000256" key="7">
    <source>
        <dbReference type="ARBA" id="ARBA00023146"/>
    </source>
</evidence>
<dbReference type="CDD" id="cd00777">
    <property type="entry name" value="AspRS_core"/>
    <property type="match status" value="1"/>
</dbReference>
<dbReference type="Gene3D" id="3.30.930.10">
    <property type="entry name" value="Bira Bifunctional Protein, Domain 2"/>
    <property type="match status" value="1"/>
</dbReference>
<dbReference type="Pfam" id="PF02938">
    <property type="entry name" value="GAD"/>
    <property type="match status" value="1"/>
</dbReference>
<dbReference type="GO" id="GO:0006422">
    <property type="term" value="P:aspartyl-tRNA aminoacylation"/>
    <property type="evidence" value="ECO:0007669"/>
    <property type="project" value="UniProtKB-UniRule"/>
</dbReference>
<dbReference type="InterPro" id="IPR047090">
    <property type="entry name" value="AspRS_core"/>
</dbReference>
<feature type="binding site" evidence="8">
    <location>
        <position position="231"/>
    </location>
    <ligand>
        <name>ATP</name>
        <dbReference type="ChEBI" id="CHEBI:30616"/>
    </ligand>
</feature>
<dbReference type="Proteomes" id="UP000077881">
    <property type="component" value="Unassembled WGS sequence"/>
</dbReference>
<evidence type="ECO:0000256" key="4">
    <source>
        <dbReference type="ARBA" id="ARBA00022741"/>
    </source>
</evidence>
<evidence type="ECO:0000256" key="5">
    <source>
        <dbReference type="ARBA" id="ARBA00022840"/>
    </source>
</evidence>
<dbReference type="GO" id="GO:0005524">
    <property type="term" value="F:ATP binding"/>
    <property type="evidence" value="ECO:0007669"/>
    <property type="project" value="UniProtKB-UniRule"/>
</dbReference>
<accession>A0A178A1V0</accession>
<evidence type="ECO:0000256" key="8">
    <source>
        <dbReference type="HAMAP-Rule" id="MF_00044"/>
    </source>
</evidence>
<comment type="similarity">
    <text evidence="1 8">Belongs to the class-II aminoacyl-tRNA synthetase family. Type 1 subfamily.</text>
</comment>
<organism evidence="10 11">
    <name type="scientific">Lederbergia galactosidilytica</name>
    <dbReference type="NCBI Taxonomy" id="217031"/>
    <lineage>
        <taxon>Bacteria</taxon>
        <taxon>Bacillati</taxon>
        <taxon>Bacillota</taxon>
        <taxon>Bacilli</taxon>
        <taxon>Bacillales</taxon>
        <taxon>Bacillaceae</taxon>
        <taxon>Lederbergia</taxon>
    </lineage>
</organism>
<keyword evidence="11" id="KW-1185">Reference proteome</keyword>
<dbReference type="Pfam" id="PF01336">
    <property type="entry name" value="tRNA_anti-codon"/>
    <property type="match status" value="1"/>
</dbReference>
<comment type="function">
    <text evidence="8">Catalyzes the attachment of L-aspartate to tRNA(Asp) in a two-step reaction: L-aspartate is first activated by ATP to form Asp-AMP and then transferred to the acceptor end of tRNA(Asp).</text>
</comment>
<dbReference type="GO" id="GO:0016740">
    <property type="term" value="F:transferase activity"/>
    <property type="evidence" value="ECO:0007669"/>
    <property type="project" value="UniProtKB-ARBA"/>
</dbReference>
<comment type="subcellular location">
    <subcellularLocation>
        <location evidence="8">Cytoplasm</location>
    </subcellularLocation>
</comment>
<dbReference type="InterPro" id="IPR006195">
    <property type="entry name" value="aa-tRNA-synth_II"/>
</dbReference>
<comment type="catalytic activity">
    <reaction evidence="8">
        <text>tRNA(Asp) + L-aspartate + ATP = L-aspartyl-tRNA(Asp) + AMP + diphosphate</text>
        <dbReference type="Rhea" id="RHEA:19649"/>
        <dbReference type="Rhea" id="RHEA-COMP:9660"/>
        <dbReference type="Rhea" id="RHEA-COMP:9678"/>
        <dbReference type="ChEBI" id="CHEBI:29991"/>
        <dbReference type="ChEBI" id="CHEBI:30616"/>
        <dbReference type="ChEBI" id="CHEBI:33019"/>
        <dbReference type="ChEBI" id="CHEBI:78442"/>
        <dbReference type="ChEBI" id="CHEBI:78516"/>
        <dbReference type="ChEBI" id="CHEBI:456215"/>
        <dbReference type="EC" id="6.1.1.12"/>
    </reaction>
</comment>
<dbReference type="OrthoDB" id="9802326at2"/>
<dbReference type="InterPro" id="IPR004365">
    <property type="entry name" value="NA-bd_OB_tRNA"/>
</dbReference>
<keyword evidence="4 8" id="KW-0547">Nucleotide-binding</keyword>
<dbReference type="EC" id="6.1.1.12" evidence="8"/>
<dbReference type="InterPro" id="IPR004115">
    <property type="entry name" value="GAD-like_sf"/>
</dbReference>
<dbReference type="InterPro" id="IPR045864">
    <property type="entry name" value="aa-tRNA-synth_II/BPL/LPL"/>
</dbReference>
<dbReference type="PATRIC" id="fig|217031.6.peg.1000"/>
<feature type="region of interest" description="Aspartate" evidence="8">
    <location>
        <begin position="200"/>
        <end position="203"/>
    </location>
</feature>
<name>A0A178A1V0_9BACI</name>
<dbReference type="NCBIfam" id="NF001750">
    <property type="entry name" value="PRK00476.1"/>
    <property type="match status" value="1"/>
</dbReference>
<dbReference type="Pfam" id="PF00152">
    <property type="entry name" value="tRNA-synt_2"/>
    <property type="match status" value="1"/>
</dbReference>
<evidence type="ECO:0000256" key="1">
    <source>
        <dbReference type="ARBA" id="ARBA00006303"/>
    </source>
</evidence>
<dbReference type="PROSITE" id="PS50862">
    <property type="entry name" value="AA_TRNA_LIGASE_II"/>
    <property type="match status" value="1"/>
</dbReference>
<dbReference type="PRINTS" id="PR01042">
    <property type="entry name" value="TRNASYNTHASP"/>
</dbReference>
<dbReference type="SUPFAM" id="SSF50249">
    <property type="entry name" value="Nucleic acid-binding proteins"/>
    <property type="match status" value="1"/>
</dbReference>
<keyword evidence="2 8" id="KW-0963">Cytoplasm</keyword>
<feature type="binding site" evidence="8">
    <location>
        <position position="176"/>
    </location>
    <ligand>
        <name>L-aspartate</name>
        <dbReference type="ChEBI" id="CHEBI:29991"/>
    </ligand>
</feature>
<dbReference type="CDD" id="cd04317">
    <property type="entry name" value="EcAspRS_like_N"/>
    <property type="match status" value="1"/>
</dbReference>
<dbReference type="GO" id="GO:0004815">
    <property type="term" value="F:aspartate-tRNA ligase activity"/>
    <property type="evidence" value="ECO:0007669"/>
    <property type="project" value="UniProtKB-UniRule"/>
</dbReference>
<dbReference type="Gene3D" id="3.30.1360.30">
    <property type="entry name" value="GAD-like domain"/>
    <property type="match status" value="1"/>
</dbReference>
<feature type="binding site" evidence="8">
    <location>
        <position position="491"/>
    </location>
    <ligand>
        <name>L-aspartate</name>
        <dbReference type="ChEBI" id="CHEBI:29991"/>
    </ligand>
</feature>
<comment type="caution">
    <text evidence="8">Lacks conserved residue(s) required for the propagation of feature annotation.</text>
</comment>
<dbReference type="InterPro" id="IPR004364">
    <property type="entry name" value="Aa-tRNA-synt_II"/>
</dbReference>
<dbReference type="NCBIfam" id="TIGR00459">
    <property type="entry name" value="aspS_bact"/>
    <property type="match status" value="1"/>
</dbReference>
<evidence type="ECO:0000256" key="2">
    <source>
        <dbReference type="ARBA" id="ARBA00022490"/>
    </source>
</evidence>
<evidence type="ECO:0000313" key="10">
    <source>
        <dbReference type="EMBL" id="OAK74177.1"/>
    </source>
</evidence>
<dbReference type="GO" id="GO:0140096">
    <property type="term" value="F:catalytic activity, acting on a protein"/>
    <property type="evidence" value="ECO:0007669"/>
    <property type="project" value="UniProtKB-ARBA"/>
</dbReference>
<protein>
    <recommendedName>
        <fullName evidence="8">Aspartate--tRNA ligase</fullName>
        <ecNumber evidence="8">6.1.1.12</ecNumber>
    </recommendedName>
    <alternativeName>
        <fullName evidence="8">Aspartyl-tRNA synthetase</fullName>
        <shortName evidence="8">AspRS</shortName>
    </alternativeName>
</protein>
<evidence type="ECO:0000256" key="6">
    <source>
        <dbReference type="ARBA" id="ARBA00022917"/>
    </source>
</evidence>
<dbReference type="InterPro" id="IPR047089">
    <property type="entry name" value="Asp-tRNA-ligase_1_N"/>
</dbReference>
<gene>
    <name evidence="8 10" type="primary">aspS</name>
    <name evidence="10" type="ORF">ABB05_04615</name>
</gene>
<dbReference type="HAMAP" id="MF_00044">
    <property type="entry name" value="Asp_tRNA_synth_type1"/>
    <property type="match status" value="1"/>
</dbReference>
<dbReference type="STRING" id="217031.ABB05_04615"/>
<keyword evidence="5 8" id="KW-0067">ATP-binding</keyword>
<keyword evidence="7 8" id="KW-0030">Aminoacyl-tRNA synthetase</keyword>
<evidence type="ECO:0000256" key="3">
    <source>
        <dbReference type="ARBA" id="ARBA00022598"/>
    </source>
</evidence>
<evidence type="ECO:0000259" key="9">
    <source>
        <dbReference type="PROSITE" id="PS50862"/>
    </source>
</evidence>
<sequence>MFGRSYYCGEVAESAVGESVVLKGWVQRRRDLGGLIFIDLRDRSGVVQIVFNPDISKEALEVAEKVRNEYVLDVRGQVVKRDDSTVNPNIATGKIEVLVSDITVLNEAKTPPFMIEERTDAAEEIRLKYRYLDLRRPDMYSVFKLRSDITKTIRNFLDDEGFLDMETPILTKSTPEGARDYLVPSRVHAGEFFALPQSPQLFKQLLMVSGFDKYYQIARCFRDEDLRADRQPEFTQVDIEASFMSQEDIRAMMEKMMKKIMLVTKNIEIETPFPILKYDDAMARFGSDKPDTRFGMELNDVSHLVKDSGFKVFSGAVSSGGQVKAIVVKEVADQYSRKDIDALGEFAARYGAKGLAWMKVEEAAMKGPIAKFFSEAEQADLCEELSAQPGDLILFVADKSSVVADALGALRLKLGKDLQLIDESIYQFLWVVDWPLLEYDEEAGRYSAAHHPFTMPVREDIDKLETNPAEVKAQAYDLVLNGFELGGGSLRIFEKDIQEKMFKALGFSEDETKEKFGFLLEAFEYGTPPHGGIALGLDRMVMLLSGSSSLRDTIAFPKTASASDLLMKAPDVVSEQQLQELHLDLVQKKD</sequence>
<reference evidence="10 11" key="1">
    <citation type="submission" date="2015-05" db="EMBL/GenBank/DDBJ databases">
        <title>Comparison of genome.</title>
        <authorList>
            <person name="Zheng Z."/>
            <person name="Sun M."/>
        </authorList>
    </citation>
    <scope>NUCLEOTIDE SEQUENCE [LARGE SCALE GENOMIC DNA]</scope>
    <source>
        <strain evidence="10 11">G25-74</strain>
    </source>
</reference>
<dbReference type="GO" id="GO:0005737">
    <property type="term" value="C:cytoplasm"/>
    <property type="evidence" value="ECO:0007669"/>
    <property type="project" value="UniProtKB-SubCell"/>
</dbReference>
<dbReference type="AlphaFoldDB" id="A0A178A1V0"/>
<feature type="binding site" evidence="8">
    <location>
        <begin position="536"/>
        <end position="539"/>
    </location>
    <ligand>
        <name>ATP</name>
        <dbReference type="ChEBI" id="CHEBI:30616"/>
    </ligand>
</feature>
<evidence type="ECO:0000313" key="11">
    <source>
        <dbReference type="Proteomes" id="UP000077881"/>
    </source>
</evidence>
<dbReference type="InterPro" id="IPR012340">
    <property type="entry name" value="NA-bd_OB-fold"/>
</dbReference>
<dbReference type="InterPro" id="IPR004524">
    <property type="entry name" value="Asp-tRNA-ligase_1"/>
</dbReference>
<dbReference type="InterPro" id="IPR002312">
    <property type="entry name" value="Asp/Asn-tRNA-synth_IIb"/>
</dbReference>
<comment type="subunit">
    <text evidence="8">Homodimer.</text>
</comment>
<dbReference type="GO" id="GO:0003676">
    <property type="term" value="F:nucleic acid binding"/>
    <property type="evidence" value="ECO:0007669"/>
    <property type="project" value="InterPro"/>
</dbReference>
<dbReference type="PANTHER" id="PTHR22594">
    <property type="entry name" value="ASPARTYL/LYSYL-TRNA SYNTHETASE"/>
    <property type="match status" value="1"/>
</dbReference>
<feature type="binding site" evidence="8">
    <location>
        <begin position="222"/>
        <end position="224"/>
    </location>
    <ligand>
        <name>ATP</name>
        <dbReference type="ChEBI" id="CHEBI:30616"/>
    </ligand>
</feature>
<keyword evidence="6 8" id="KW-0648">Protein biosynthesis</keyword>
<dbReference type="EMBL" id="LDJR01000027">
    <property type="protein sequence ID" value="OAK74177.1"/>
    <property type="molecule type" value="Genomic_DNA"/>
</dbReference>
<feature type="domain" description="Aminoacyl-transfer RNA synthetases class-II family profile" evidence="9">
    <location>
        <begin position="143"/>
        <end position="557"/>
    </location>
</feature>
<dbReference type="InterPro" id="IPR029351">
    <property type="entry name" value="GAD_dom"/>
</dbReference>
<keyword evidence="3 8" id="KW-0436">Ligase</keyword>
<dbReference type="SUPFAM" id="SSF55681">
    <property type="entry name" value="Class II aaRS and biotin synthetases"/>
    <property type="match status" value="1"/>
</dbReference>